<dbReference type="Proteomes" id="UP000501379">
    <property type="component" value="Chromosome"/>
</dbReference>
<evidence type="ECO:0000313" key="2">
    <source>
        <dbReference type="Proteomes" id="UP000501379"/>
    </source>
</evidence>
<dbReference type="RefSeq" id="WP_173209816.1">
    <property type="nucleotide sequence ID" value="NZ_CP053697.2"/>
</dbReference>
<evidence type="ECO:0000313" key="1">
    <source>
        <dbReference type="EMBL" id="QKE64680.1"/>
    </source>
</evidence>
<reference evidence="1" key="1">
    <citation type="submission" date="2020-07" db="EMBL/GenBank/DDBJ databases">
        <title>Nitrate ammonifying Pseudomonas campi sp. nov. isolated from German agricultural grassland.</title>
        <authorList>
            <person name="Timsy T."/>
            <person name="Ulrich A."/>
            <person name="Spanner T."/>
            <person name="Foesel B."/>
            <person name="Kolb S."/>
            <person name="Horn M.A."/>
            <person name="Behrendt U."/>
        </authorList>
    </citation>
    <scope>NUCLEOTIDE SEQUENCE</scope>
    <source>
        <strain evidence="1">S1-A32-2</strain>
    </source>
</reference>
<proteinExistence type="predicted"/>
<dbReference type="AlphaFoldDB" id="A0A6M8FL25"/>
<name>A0A6M8FL25_9GAMM</name>
<protein>
    <submittedName>
        <fullName evidence="1">Uncharacterized protein</fullName>
    </submittedName>
</protein>
<organism evidence="1 2">
    <name type="scientific">Aquipseudomonas campi</name>
    <dbReference type="NCBI Taxonomy" id="2731681"/>
    <lineage>
        <taxon>Bacteria</taxon>
        <taxon>Pseudomonadati</taxon>
        <taxon>Pseudomonadota</taxon>
        <taxon>Gammaproteobacteria</taxon>
        <taxon>Pseudomonadales</taxon>
        <taxon>Pseudomonadaceae</taxon>
        <taxon>Aquipseudomonas</taxon>
    </lineage>
</organism>
<dbReference type="KEGG" id="pcam:HNE05_15440"/>
<gene>
    <name evidence="1" type="ORF">HNE05_15440</name>
</gene>
<dbReference type="EMBL" id="CP053697">
    <property type="protein sequence ID" value="QKE64680.1"/>
    <property type="molecule type" value="Genomic_DNA"/>
</dbReference>
<sequence length="69" mass="7681">MDIRIVAIESQPPIWRVYLNTFFIVCHSAAEAEETAYKAALSNRKPFRQVLLSSARVGQADDAAPFSVL</sequence>
<accession>A0A6M8FL25</accession>
<keyword evidence="2" id="KW-1185">Reference proteome</keyword>